<dbReference type="EMBL" id="CP001281">
    <property type="protein sequence ID" value="ACR02487.1"/>
    <property type="molecule type" value="Genomic_DNA"/>
</dbReference>
<dbReference type="InterPro" id="IPR023214">
    <property type="entry name" value="HAD_sf"/>
</dbReference>
<evidence type="ECO:0000313" key="2">
    <source>
        <dbReference type="Proteomes" id="UP000002186"/>
    </source>
</evidence>
<protein>
    <submittedName>
        <fullName evidence="1">Hydrolase (HAD superfamily)-like protein</fullName>
    </submittedName>
</protein>
<dbReference type="Pfam" id="PF00702">
    <property type="entry name" value="Hydrolase"/>
    <property type="match status" value="1"/>
</dbReference>
<gene>
    <name evidence="1" type="ordered locus">Tmz1t_3902</name>
</gene>
<reference evidence="2" key="1">
    <citation type="submission" date="2009-05" db="EMBL/GenBank/DDBJ databases">
        <title>Complete sequence of chromosome of Thauera sp. MZ1T.</title>
        <authorList>
            <consortium name="US DOE Joint Genome Institute"/>
            <person name="Lucas S."/>
            <person name="Copeland A."/>
            <person name="Lapidus A."/>
            <person name="Glavina del Rio T."/>
            <person name="Dalin E."/>
            <person name="Tice H."/>
            <person name="Bruce D."/>
            <person name="Goodwin L."/>
            <person name="Pitluck S."/>
            <person name="Sims D."/>
            <person name="Brettin T."/>
            <person name="Detter J.C."/>
            <person name="Han C."/>
            <person name="Larimer F."/>
            <person name="Land M."/>
            <person name="Hauser L."/>
            <person name="Kyrpides N."/>
            <person name="Mikhailova N."/>
            <person name="Sayler G.S."/>
        </authorList>
    </citation>
    <scope>NUCLEOTIDE SEQUENCE [LARGE SCALE GENOMIC DNA]</scope>
    <source>
        <strain evidence="2">MZ1T</strain>
    </source>
</reference>
<accession>C4KD76</accession>
<dbReference type="InterPro" id="IPR036412">
    <property type="entry name" value="HAD-like_sf"/>
</dbReference>
<dbReference type="STRING" id="85643.Tmz1t_3902"/>
<organism evidence="1 2">
    <name type="scientific">Thauera aminoaromatica</name>
    <dbReference type="NCBI Taxonomy" id="164330"/>
    <lineage>
        <taxon>Bacteria</taxon>
        <taxon>Pseudomonadati</taxon>
        <taxon>Pseudomonadota</taxon>
        <taxon>Betaproteobacteria</taxon>
        <taxon>Rhodocyclales</taxon>
        <taxon>Zoogloeaceae</taxon>
        <taxon>Thauera</taxon>
    </lineage>
</organism>
<dbReference type="eggNOG" id="COG5610">
    <property type="taxonomic scope" value="Bacteria"/>
</dbReference>
<dbReference type="SUPFAM" id="SSF56784">
    <property type="entry name" value="HAD-like"/>
    <property type="match status" value="1"/>
</dbReference>
<dbReference type="GO" id="GO:0016787">
    <property type="term" value="F:hydrolase activity"/>
    <property type="evidence" value="ECO:0007669"/>
    <property type="project" value="UniProtKB-KW"/>
</dbReference>
<keyword evidence="1" id="KW-0378">Hydrolase</keyword>
<dbReference type="Gene3D" id="3.40.50.1000">
    <property type="entry name" value="HAD superfamily/HAD-like"/>
    <property type="match status" value="1"/>
</dbReference>
<keyword evidence="2" id="KW-1185">Reference proteome</keyword>
<dbReference type="KEGG" id="tmz:Tmz1t_3902"/>
<proteinExistence type="predicted"/>
<dbReference type="Proteomes" id="UP000002186">
    <property type="component" value="Chromosome"/>
</dbReference>
<dbReference type="AlphaFoldDB" id="C4KD76"/>
<name>C4KD76_THASP</name>
<sequence>MYAHPRDLFYELGLRVAPASSGESARERFARRFQRARIRAEKLANWSARRRGHAHASIDAIYQKVNWFIRLDRPAAELIEAELTLEEESLYPIEETMLQLNALRAAGHRILFISDMYIPASMLRPMLERMGVMEEGDRLYVSCDIGVSKHNGKLFQHVLQAEGLRGEQLQHTGDNAHADIRMAEKLGILTRHFTAAHLTEHETRIAGSRLPRHPGASRQAGFSRRCRLAMHLIHGNPTHVLDDVIFSVIVPFLLAYVLWILDDARKRGIQRLYFVARDGEVLLKIARELKPDGIELRYLYGSRRAWLPPSISTDDVDWKRLLAVAGNANAPVDITARAGLSEVEQASVRVILSLDENTWRTALAFEDACTFIDTLTANPRSRKVLLDSVAAKREAALHYLRQEGLMDGVNWALVDAGWSLNGQAALKRMLSTVSPSSHQIQGYYIGLARDCLPEARAGRAYAFCPPPGSIFSRRRVVLEHCFLPASHASTRSYFLKGGHATPDFSADSRNNEELEYALRLHTVALASARLLKQQPAIGDLMRRFRTQLTNSAAGFICAPGVQDAIAYSMLTAVADMRQEREFSRRLCRPLSLADVWTTMGMAFSRRMAFKSPAWMWLEGSIALSPSYVAFPLRFMLRIDDFLNRIKSLRFPRCKSSSRIDQGKT</sequence>
<dbReference type="HOGENOM" id="CLU_017953_3_0_4"/>
<dbReference type="Gene3D" id="1.10.150.400">
    <property type="match status" value="1"/>
</dbReference>
<evidence type="ECO:0000313" key="1">
    <source>
        <dbReference type="EMBL" id="ACR02487.1"/>
    </source>
</evidence>
<reference evidence="1 2" key="2">
    <citation type="journal article" date="2012" name="Stand. Genomic Sci.">
        <title>Complete genome sequence of Thauera aminoaromatica strain MZ1T.</title>
        <authorList>
            <person name="Jiang K."/>
            <person name="Sanseverino J."/>
            <person name="Chauhan A."/>
            <person name="Lucas S."/>
            <person name="Copeland A."/>
            <person name="Lapidus A."/>
            <person name="Del Rio T.G."/>
            <person name="Dalin E."/>
            <person name="Tice H."/>
            <person name="Bruce D."/>
            <person name="Goodwin L."/>
            <person name="Pitluck S."/>
            <person name="Sims D."/>
            <person name="Brettin T."/>
            <person name="Detter J.C."/>
            <person name="Han C."/>
            <person name="Chang Y.J."/>
            <person name="Larimer F."/>
            <person name="Land M."/>
            <person name="Hauser L."/>
            <person name="Kyrpides N.C."/>
            <person name="Mikhailova N."/>
            <person name="Moser S."/>
            <person name="Jegier P."/>
            <person name="Close D."/>
            <person name="Debruyn J.M."/>
            <person name="Wang Y."/>
            <person name="Layton A.C."/>
            <person name="Allen M.S."/>
            <person name="Sayler G.S."/>
        </authorList>
    </citation>
    <scope>NUCLEOTIDE SEQUENCE [LARGE SCALE GENOMIC DNA]</scope>
    <source>
        <strain evidence="1 2">MZ1T</strain>
    </source>
</reference>